<protein>
    <submittedName>
        <fullName evidence="2">Uncharacterized protein</fullName>
    </submittedName>
</protein>
<feature type="compositionally biased region" description="Acidic residues" evidence="1">
    <location>
        <begin position="77"/>
        <end position="87"/>
    </location>
</feature>
<organism evidence="2 3">
    <name type="scientific">Paralvinella palmiformis</name>
    <dbReference type="NCBI Taxonomy" id="53620"/>
    <lineage>
        <taxon>Eukaryota</taxon>
        <taxon>Metazoa</taxon>
        <taxon>Spiralia</taxon>
        <taxon>Lophotrochozoa</taxon>
        <taxon>Annelida</taxon>
        <taxon>Polychaeta</taxon>
        <taxon>Sedentaria</taxon>
        <taxon>Canalipalpata</taxon>
        <taxon>Terebellida</taxon>
        <taxon>Terebelliformia</taxon>
        <taxon>Alvinellidae</taxon>
        <taxon>Paralvinella</taxon>
    </lineage>
</organism>
<evidence type="ECO:0000313" key="2">
    <source>
        <dbReference type="EMBL" id="KAK2148089.1"/>
    </source>
</evidence>
<keyword evidence="3" id="KW-1185">Reference proteome</keyword>
<dbReference type="Proteomes" id="UP001208570">
    <property type="component" value="Unassembled WGS sequence"/>
</dbReference>
<dbReference type="AlphaFoldDB" id="A0AAD9MYW9"/>
<name>A0AAD9MYW9_9ANNE</name>
<evidence type="ECO:0000256" key="1">
    <source>
        <dbReference type="SAM" id="MobiDB-lite"/>
    </source>
</evidence>
<reference evidence="2" key="1">
    <citation type="journal article" date="2023" name="Mol. Biol. Evol.">
        <title>Third-Generation Sequencing Reveals the Adaptive Role of the Epigenome in Three Deep-Sea Polychaetes.</title>
        <authorList>
            <person name="Perez M."/>
            <person name="Aroh O."/>
            <person name="Sun Y."/>
            <person name="Lan Y."/>
            <person name="Juniper S.K."/>
            <person name="Young C.R."/>
            <person name="Angers B."/>
            <person name="Qian P.Y."/>
        </authorList>
    </citation>
    <scope>NUCLEOTIDE SEQUENCE</scope>
    <source>
        <strain evidence="2">P08H-3</strain>
    </source>
</reference>
<dbReference type="EMBL" id="JAODUP010000517">
    <property type="protein sequence ID" value="KAK2148089.1"/>
    <property type="molecule type" value="Genomic_DNA"/>
</dbReference>
<gene>
    <name evidence="2" type="ORF">LSH36_517g05000</name>
</gene>
<proteinExistence type="predicted"/>
<feature type="region of interest" description="Disordered" evidence="1">
    <location>
        <begin position="77"/>
        <end position="110"/>
    </location>
</feature>
<sequence>MVYILGQTSVESMFQPTRQQIRQWILRRNTSTLFIGRVTLHKKNKSKEISSSRPVHTEMFELYGEFYTTNTACINYDDDGGNNDNDDDDHHHGDNDDSEDDGGNNSYSGSDEDCDCCRVGDDDDNGINHVDQCNDN</sequence>
<evidence type="ECO:0000313" key="3">
    <source>
        <dbReference type="Proteomes" id="UP001208570"/>
    </source>
</evidence>
<comment type="caution">
    <text evidence="2">The sequence shown here is derived from an EMBL/GenBank/DDBJ whole genome shotgun (WGS) entry which is preliminary data.</text>
</comment>
<accession>A0AAD9MYW9</accession>